<reference evidence="1" key="1">
    <citation type="submission" date="2014-11" db="EMBL/GenBank/DDBJ databases">
        <authorList>
            <person name="Otto D Thomas"/>
            <person name="Naeem Raeece"/>
        </authorList>
    </citation>
    <scope>NUCLEOTIDE SEQUENCE</scope>
</reference>
<gene>
    <name evidence="1" type="ORF">Cvel_15003</name>
</gene>
<name>A0A0G4F459_9ALVE</name>
<dbReference type="AlphaFoldDB" id="A0A0G4F459"/>
<proteinExistence type="predicted"/>
<evidence type="ECO:0000313" key="1">
    <source>
        <dbReference type="EMBL" id="CEM06638.1"/>
    </source>
</evidence>
<protein>
    <submittedName>
        <fullName evidence="1">Uncharacterized protein</fullName>
    </submittedName>
</protein>
<dbReference type="EMBL" id="CDMZ01000101">
    <property type="protein sequence ID" value="CEM06638.1"/>
    <property type="molecule type" value="Genomic_DNA"/>
</dbReference>
<sequence length="103" mass="11351">MKECVDGLDTGYVKAPPLSSPVAEQRSERAQTGVWERRRLVPQSSFAPRLQRHSVCGTFEVSCDGGSPDFWGKTVTTGLPRRCPSPPSSIHDGRHPSLPFILF</sequence>
<accession>A0A0G4F459</accession>
<dbReference type="VEuPathDB" id="CryptoDB:Cvel_15003"/>
<organism evidence="1">
    <name type="scientific">Chromera velia CCMP2878</name>
    <dbReference type="NCBI Taxonomy" id="1169474"/>
    <lineage>
        <taxon>Eukaryota</taxon>
        <taxon>Sar</taxon>
        <taxon>Alveolata</taxon>
        <taxon>Colpodellida</taxon>
        <taxon>Chromeraceae</taxon>
        <taxon>Chromera</taxon>
    </lineage>
</organism>